<dbReference type="InterPro" id="IPR005133">
    <property type="entry name" value="PhaG_MnhG_YufB"/>
</dbReference>
<sequence length="110" mass="11625">MWACWCCRTTWPGGGATLAEIVGNVVIGIGVAVVVLGLVGLLRFKEFDLKLLAGAKIDTVGFIVIVLGAVIRSGFTWFSAKALLILAIVLLVNPVVTSTLAAGSRRSRER</sequence>
<evidence type="ECO:0000256" key="1">
    <source>
        <dbReference type="SAM" id="Phobius"/>
    </source>
</evidence>
<organism evidence="2 3">
    <name type="scientific">Xylanimonas allomyrinae</name>
    <dbReference type="NCBI Taxonomy" id="2509459"/>
    <lineage>
        <taxon>Bacteria</taxon>
        <taxon>Bacillati</taxon>
        <taxon>Actinomycetota</taxon>
        <taxon>Actinomycetes</taxon>
        <taxon>Micrococcales</taxon>
        <taxon>Promicromonosporaceae</taxon>
        <taxon>Xylanimonas</taxon>
    </lineage>
</organism>
<gene>
    <name evidence="2" type="ORF">ET495_04450</name>
</gene>
<reference evidence="2 3" key="1">
    <citation type="submission" date="2019-01" db="EMBL/GenBank/DDBJ databases">
        <title>Genome sequencing of strain 2JSPR-7.</title>
        <authorList>
            <person name="Heo J."/>
            <person name="Kim S.-J."/>
            <person name="Kim J.-S."/>
            <person name="Hong S.-B."/>
            <person name="Kwon S.-W."/>
        </authorList>
    </citation>
    <scope>NUCLEOTIDE SEQUENCE [LARGE SCALE GENOMIC DNA]</scope>
    <source>
        <strain evidence="2 3">2JSPR-7</strain>
    </source>
</reference>
<dbReference type="KEGG" id="xyl:ET495_04450"/>
<evidence type="ECO:0000313" key="2">
    <source>
        <dbReference type="EMBL" id="QAY62628.1"/>
    </source>
</evidence>
<dbReference type="OrthoDB" id="9806575at2"/>
<keyword evidence="1" id="KW-0812">Transmembrane</keyword>
<name>A0A4P6EX84_9MICO</name>
<feature type="transmembrane region" description="Helical" evidence="1">
    <location>
        <begin position="21"/>
        <end position="44"/>
    </location>
</feature>
<feature type="transmembrane region" description="Helical" evidence="1">
    <location>
        <begin position="51"/>
        <end position="71"/>
    </location>
</feature>
<proteinExistence type="predicted"/>
<accession>A0A4P6EX84</accession>
<feature type="transmembrane region" description="Helical" evidence="1">
    <location>
        <begin position="83"/>
        <end position="103"/>
    </location>
</feature>
<protein>
    <submittedName>
        <fullName evidence="2">Cation:proton antiporter</fullName>
    </submittedName>
</protein>
<evidence type="ECO:0000313" key="3">
    <source>
        <dbReference type="Proteomes" id="UP000291758"/>
    </source>
</evidence>
<dbReference type="GO" id="GO:0015297">
    <property type="term" value="F:antiporter activity"/>
    <property type="evidence" value="ECO:0007669"/>
    <property type="project" value="InterPro"/>
</dbReference>
<keyword evidence="1" id="KW-1133">Transmembrane helix</keyword>
<keyword evidence="1" id="KW-0472">Membrane</keyword>
<dbReference type="EMBL" id="CP035495">
    <property type="protein sequence ID" value="QAY62628.1"/>
    <property type="molecule type" value="Genomic_DNA"/>
</dbReference>
<dbReference type="AlphaFoldDB" id="A0A4P6EX84"/>
<keyword evidence="3" id="KW-1185">Reference proteome</keyword>
<dbReference type="Proteomes" id="UP000291758">
    <property type="component" value="Chromosome"/>
</dbReference>
<dbReference type="Pfam" id="PF03334">
    <property type="entry name" value="PhaG_MnhG_YufB"/>
    <property type="match status" value="1"/>
</dbReference>
<dbReference type="GO" id="GO:0098662">
    <property type="term" value="P:inorganic cation transmembrane transport"/>
    <property type="evidence" value="ECO:0007669"/>
    <property type="project" value="InterPro"/>
</dbReference>